<name>A0A2P1EKM2_9VIRU</name>
<accession>A0A2P1EKM2</accession>
<dbReference type="SUPFAM" id="SSF64484">
    <property type="entry name" value="beta and beta-prime subunits of DNA dependent RNA-polymerase"/>
    <property type="match status" value="1"/>
</dbReference>
<dbReference type="EMBL" id="MG807320">
    <property type="protein sequence ID" value="AVL94431.1"/>
    <property type="molecule type" value="Genomic_DNA"/>
</dbReference>
<keyword evidence="2" id="KW-1185">Reference proteome</keyword>
<reference evidence="2" key="1">
    <citation type="submission" date="2018-01" db="EMBL/GenBank/DDBJ databases">
        <title>Testimony of 'menage a trois' revealed by the proteome of Megavirus virophage.</title>
        <authorList>
            <person name="Jeudy S."/>
            <person name="Bertaux L."/>
            <person name="Alempic J.-M."/>
            <person name="Lartigue A."/>
            <person name="Legendre M."/>
            <person name="Philippe N."/>
            <person name="Beucher L."/>
            <person name="Biondi E."/>
            <person name="Juul S."/>
            <person name="Turner D."/>
            <person name="Coute Y."/>
            <person name="Claverie J.-M."/>
            <person name="Abergel C."/>
        </authorList>
    </citation>
    <scope>NUCLEOTIDE SEQUENCE [LARGE SCALE GENOMIC DNA]</scope>
</reference>
<organism evidence="1 2">
    <name type="scientific">Moumouvirus australiensis</name>
    <dbReference type="NCBI Taxonomy" id="2109587"/>
    <lineage>
        <taxon>Viruses</taxon>
        <taxon>Varidnaviria</taxon>
        <taxon>Bamfordvirae</taxon>
        <taxon>Nucleocytoviricota</taxon>
        <taxon>Megaviricetes</taxon>
        <taxon>Imitervirales</taxon>
        <taxon>Mimiviridae</taxon>
        <taxon>Megamimivirinae</taxon>
        <taxon>Moumouvirus</taxon>
        <taxon>Moumouvirus australiense</taxon>
    </lineage>
</organism>
<evidence type="ECO:0000313" key="1">
    <source>
        <dbReference type="EMBL" id="AVL94431.1"/>
    </source>
</evidence>
<keyword evidence="1" id="KW-0240">DNA-directed RNA polymerase</keyword>
<keyword evidence="1" id="KW-0804">Transcription</keyword>
<gene>
    <name evidence="1" type="ORF">mc_44</name>
</gene>
<protein>
    <submittedName>
        <fullName evidence="1">DNA-directed RNA polymerase subunit 1</fullName>
    </submittedName>
</protein>
<evidence type="ECO:0000313" key="2">
    <source>
        <dbReference type="Proteomes" id="UP000289600"/>
    </source>
</evidence>
<proteinExistence type="predicted"/>
<dbReference type="Proteomes" id="UP000289600">
    <property type="component" value="Segment"/>
</dbReference>
<dbReference type="Gene3D" id="6.10.250.2940">
    <property type="match status" value="1"/>
</dbReference>
<dbReference type="GO" id="GO:0000428">
    <property type="term" value="C:DNA-directed RNA polymerase complex"/>
    <property type="evidence" value="ECO:0007669"/>
    <property type="project" value="UniProtKB-KW"/>
</dbReference>
<sequence length="68" mass="8148">MSSNNNSDNFNDRLKSFYFNYLMTRREGVVEAALKLEDKGYIQRLMIKMMESIKDPIYDQQDDEEDDQ</sequence>